<keyword evidence="1" id="KW-1133">Transmembrane helix</keyword>
<proteinExistence type="predicted"/>
<feature type="transmembrane region" description="Helical" evidence="1">
    <location>
        <begin position="37"/>
        <end position="55"/>
    </location>
</feature>
<dbReference type="Proteomes" id="UP000262056">
    <property type="component" value="Unassembled WGS sequence"/>
</dbReference>
<protein>
    <submittedName>
        <fullName evidence="2">Uncharacterized protein</fullName>
    </submittedName>
</protein>
<evidence type="ECO:0000313" key="3">
    <source>
        <dbReference type="Proteomes" id="UP000262056"/>
    </source>
</evidence>
<organism evidence="2 3">
    <name type="scientific">candidate division WWE3 bacterium</name>
    <dbReference type="NCBI Taxonomy" id="2053526"/>
    <lineage>
        <taxon>Bacteria</taxon>
        <taxon>Katanobacteria</taxon>
    </lineage>
</organism>
<keyword evidence="1" id="KW-0812">Transmembrane</keyword>
<evidence type="ECO:0000256" key="1">
    <source>
        <dbReference type="SAM" id="Phobius"/>
    </source>
</evidence>
<sequence>MKPQKISNGFLRFLVVVLSLVLYFLKVSLSGAYAEEIGALLFGILLCGVIIYYPISYRSKETPKETRVNRQLKTMVYASVISVVDLFVEGSYIILGIIGVILLYVNIQKQKREFVNTNPINNN</sequence>
<keyword evidence="1" id="KW-0472">Membrane</keyword>
<feature type="transmembrane region" description="Helical" evidence="1">
    <location>
        <begin position="6"/>
        <end position="25"/>
    </location>
</feature>
<accession>A0A656PPT9</accession>
<name>A0A656PPT9_UNCKA</name>
<dbReference type="AlphaFoldDB" id="A0A656PPT9"/>
<evidence type="ECO:0000313" key="2">
    <source>
        <dbReference type="EMBL" id="HCQ40681.1"/>
    </source>
</evidence>
<dbReference type="EMBL" id="DQFB01000004">
    <property type="protein sequence ID" value="HCQ40681.1"/>
    <property type="molecule type" value="Genomic_DNA"/>
</dbReference>
<reference evidence="2 3" key="1">
    <citation type="journal article" date="2018" name="Nat. Biotechnol.">
        <title>A standardized bacterial taxonomy based on genome phylogeny substantially revises the tree of life.</title>
        <authorList>
            <person name="Parks D.H."/>
            <person name="Chuvochina M."/>
            <person name="Waite D.W."/>
            <person name="Rinke C."/>
            <person name="Skarshewski A."/>
            <person name="Chaumeil P.A."/>
            <person name="Hugenholtz P."/>
        </authorList>
    </citation>
    <scope>NUCLEOTIDE SEQUENCE [LARGE SCALE GENOMIC DNA]</scope>
    <source>
        <strain evidence="2">UBA12021</strain>
    </source>
</reference>
<comment type="caution">
    <text evidence="2">The sequence shown here is derived from an EMBL/GenBank/DDBJ whole genome shotgun (WGS) entry which is preliminary data.</text>
</comment>
<feature type="transmembrane region" description="Helical" evidence="1">
    <location>
        <begin position="75"/>
        <end position="105"/>
    </location>
</feature>
<gene>
    <name evidence="2" type="ORF">DIU24_03155</name>
</gene>